<evidence type="ECO:0000313" key="2">
    <source>
        <dbReference type="Proteomes" id="UP001500466"/>
    </source>
</evidence>
<protein>
    <submittedName>
        <fullName evidence="1">Uncharacterized protein</fullName>
    </submittedName>
</protein>
<dbReference type="EMBL" id="BAABHS010000051">
    <property type="protein sequence ID" value="GAA4994027.1"/>
    <property type="molecule type" value="Genomic_DNA"/>
</dbReference>
<reference evidence="2" key="1">
    <citation type="journal article" date="2019" name="Int. J. Syst. Evol. Microbiol.">
        <title>The Global Catalogue of Microorganisms (GCM) 10K type strain sequencing project: providing services to taxonomists for standard genome sequencing and annotation.</title>
        <authorList>
            <consortium name="The Broad Institute Genomics Platform"/>
            <consortium name="The Broad Institute Genome Sequencing Center for Infectious Disease"/>
            <person name="Wu L."/>
            <person name="Ma J."/>
        </authorList>
    </citation>
    <scope>NUCLEOTIDE SEQUENCE [LARGE SCALE GENOMIC DNA]</scope>
    <source>
        <strain evidence="2">JCM 17986</strain>
    </source>
</reference>
<sequence>MFTFHDSVAHAVPDNQPVSQGDSPTPIFDRLIEEWQRMFRAVPGDRFGEAYNPPAPHSAYPGGGYGYAVPAQQAAPANSAVYDTYGGRTQRSGRAGLALMPVAGYQTQHLPL</sequence>
<comment type="caution">
    <text evidence="1">The sequence shown here is derived from an EMBL/GenBank/DDBJ whole genome shotgun (WGS) entry which is preliminary data.</text>
</comment>
<name>A0ABP9IBS8_9ACTN</name>
<proteinExistence type="predicted"/>
<organism evidence="1 2">
    <name type="scientific">Yinghuangia aomiensis</name>
    <dbReference type="NCBI Taxonomy" id="676205"/>
    <lineage>
        <taxon>Bacteria</taxon>
        <taxon>Bacillati</taxon>
        <taxon>Actinomycetota</taxon>
        <taxon>Actinomycetes</taxon>
        <taxon>Kitasatosporales</taxon>
        <taxon>Streptomycetaceae</taxon>
        <taxon>Yinghuangia</taxon>
    </lineage>
</organism>
<accession>A0ABP9IBS8</accession>
<evidence type="ECO:0000313" key="1">
    <source>
        <dbReference type="EMBL" id="GAA4994027.1"/>
    </source>
</evidence>
<dbReference type="Proteomes" id="UP001500466">
    <property type="component" value="Unassembled WGS sequence"/>
</dbReference>
<gene>
    <name evidence="1" type="ORF">GCM10023205_78410</name>
</gene>
<keyword evidence="2" id="KW-1185">Reference proteome</keyword>